<dbReference type="Proteomes" id="UP000051521">
    <property type="component" value="Unassembled WGS sequence"/>
</dbReference>
<proteinExistence type="predicted"/>
<evidence type="ECO:0000259" key="2">
    <source>
        <dbReference type="PROSITE" id="PS51371"/>
    </source>
</evidence>
<dbReference type="AlphaFoldDB" id="I7K028"/>
<dbReference type="Proteomes" id="UP000009326">
    <property type="component" value="Unassembled WGS sequence"/>
</dbReference>
<sequence>MLIKSLVRKKDYLTTVNEKATLEEALQILEDSGYRCVPILDDTGTIFRGNIYKMHIYRHKSQGGDMSLPVTYLLKNATKTIKVNSPFFKVFFNIKDLPYISVLDEDNKFYGILTHSRLLDMLSDAWNIRNGSYVLTVLSDNSRGNLVKMSKTISKYTNMASVMTLDAAAGELTGDFVRRTLFTLPAGVTEETLRTVVDRLQKKGYVVAEIEDLQAGINIMSDENPGVFTNRASEEAE</sequence>
<evidence type="ECO:0000313" key="3">
    <source>
        <dbReference type="EMBL" id="CCI86615.1"/>
    </source>
</evidence>
<dbReference type="CDD" id="cd02205">
    <property type="entry name" value="CBS_pair_SF"/>
    <property type="match status" value="1"/>
</dbReference>
<evidence type="ECO:0000313" key="5">
    <source>
        <dbReference type="Proteomes" id="UP000009326"/>
    </source>
</evidence>
<feature type="domain" description="CBS" evidence="2">
    <location>
        <begin position="7"/>
        <end position="66"/>
    </location>
</feature>
<dbReference type="NCBIfam" id="NF038387">
    <property type="entry name" value="CBS_CbpA"/>
    <property type="match status" value="1"/>
</dbReference>
<keyword evidence="6" id="KW-1185">Reference proteome</keyword>
<dbReference type="Pfam" id="PF00571">
    <property type="entry name" value="CBS"/>
    <property type="match status" value="1"/>
</dbReference>
<dbReference type="OrthoDB" id="1706107at2"/>
<dbReference type="Gene3D" id="3.10.580.10">
    <property type="entry name" value="CBS-domain"/>
    <property type="match status" value="1"/>
</dbReference>
<dbReference type="STRING" id="1423751.FC38_GL001039"/>
<comment type="caution">
    <text evidence="3">The sequence shown here is derived from an EMBL/GenBank/DDBJ whole genome shotgun (WGS) entry which is preliminary data.</text>
</comment>
<dbReference type="InterPro" id="IPR046342">
    <property type="entry name" value="CBS_dom_sf"/>
</dbReference>
<dbReference type="EMBL" id="AYZO01000003">
    <property type="protein sequence ID" value="KRN14380.1"/>
    <property type="molecule type" value="Genomic_DNA"/>
</dbReference>
<reference evidence="3 5" key="1">
    <citation type="submission" date="2012-06" db="EMBL/GenBank/DDBJ databases">
        <title>Draft genome sequence of Lactobacillus gigeriorum CRBIP 24.85T, isolated from chicken crop.</title>
        <authorList>
            <person name="Cousin S."/>
            <person name="Ma L."/>
            <person name="Creno S."/>
            <person name="Clermont D."/>
            <person name="Loux V."/>
            <person name="Bizet C."/>
            <person name="Bouchier C."/>
        </authorList>
    </citation>
    <scope>NUCLEOTIDE SEQUENCE [LARGE SCALE GENOMIC DNA]</scope>
    <source>
        <strain evidence="5">CRBIP 24.85T</strain>
        <strain evidence="3">Type strain: CRBIP 24.85</strain>
    </source>
</reference>
<reference evidence="4 6" key="2">
    <citation type="journal article" date="2015" name="Genome Announc.">
        <title>Expanding the biotechnology potential of lactobacilli through comparative genomics of 213 strains and associated genera.</title>
        <authorList>
            <person name="Sun Z."/>
            <person name="Harris H.M."/>
            <person name="McCann A."/>
            <person name="Guo C."/>
            <person name="Argimon S."/>
            <person name="Zhang W."/>
            <person name="Yang X."/>
            <person name="Jeffery I.B."/>
            <person name="Cooney J.C."/>
            <person name="Kagawa T.F."/>
            <person name="Liu W."/>
            <person name="Song Y."/>
            <person name="Salvetti E."/>
            <person name="Wrobel A."/>
            <person name="Rasinkangas P."/>
            <person name="Parkhill J."/>
            <person name="Rea M.C."/>
            <person name="O'Sullivan O."/>
            <person name="Ritari J."/>
            <person name="Douillard F.P."/>
            <person name="Paul Ross R."/>
            <person name="Yang R."/>
            <person name="Briner A.E."/>
            <person name="Felis G.E."/>
            <person name="de Vos W.M."/>
            <person name="Barrangou R."/>
            <person name="Klaenhammer T.R."/>
            <person name="Caufield P.W."/>
            <person name="Cui Y."/>
            <person name="Zhang H."/>
            <person name="O'Toole P.W."/>
        </authorList>
    </citation>
    <scope>NUCLEOTIDE SEQUENCE [LARGE SCALE GENOMIC DNA]</scope>
    <source>
        <strain evidence="4 6">DSM 23908</strain>
    </source>
</reference>
<dbReference type="InterPro" id="IPR017036">
    <property type="entry name" value="Lmo0553-like"/>
</dbReference>
<organism evidence="3 5">
    <name type="scientific">Lactobacillus gigeriorum DSM 23908 = CRBIP 24.85</name>
    <dbReference type="NCBI Taxonomy" id="1423751"/>
    <lineage>
        <taxon>Bacteria</taxon>
        <taxon>Bacillati</taxon>
        <taxon>Bacillota</taxon>
        <taxon>Bacilli</taxon>
        <taxon>Lactobacillales</taxon>
        <taxon>Lactobacillaceae</taxon>
        <taxon>Lactobacillus</taxon>
    </lineage>
</organism>
<dbReference type="PROSITE" id="PS51371">
    <property type="entry name" value="CBS"/>
    <property type="match status" value="1"/>
</dbReference>
<dbReference type="InterPro" id="IPR000644">
    <property type="entry name" value="CBS_dom"/>
</dbReference>
<accession>I7K028</accession>
<dbReference type="PIRSF" id="PIRSF035040">
    <property type="entry name" value="UCP035040_CBS_Lmo0553"/>
    <property type="match status" value="1"/>
</dbReference>
<dbReference type="EMBL" id="CAKC01000030">
    <property type="protein sequence ID" value="CCI86615.1"/>
    <property type="molecule type" value="Genomic_DNA"/>
</dbReference>
<dbReference type="SUPFAM" id="SSF54631">
    <property type="entry name" value="CBS-domain pair"/>
    <property type="match status" value="1"/>
</dbReference>
<dbReference type="PATRIC" id="fig|1423751.3.peg.1078"/>
<evidence type="ECO:0000256" key="1">
    <source>
        <dbReference type="PROSITE-ProRule" id="PRU00703"/>
    </source>
</evidence>
<gene>
    <name evidence="3" type="ORF">BN52_08585</name>
    <name evidence="4" type="ORF">FC38_GL001039</name>
</gene>
<dbReference type="RefSeq" id="WP_008472614.1">
    <property type="nucleotide sequence ID" value="NZ_AYZO01000003.1"/>
</dbReference>
<name>I7K028_9LACO</name>
<keyword evidence="1" id="KW-0129">CBS domain</keyword>
<evidence type="ECO:0000313" key="6">
    <source>
        <dbReference type="Proteomes" id="UP000051521"/>
    </source>
</evidence>
<evidence type="ECO:0000313" key="4">
    <source>
        <dbReference type="EMBL" id="KRN14380.1"/>
    </source>
</evidence>
<protein>
    <recommendedName>
        <fullName evidence="2">CBS domain-containing protein</fullName>
    </recommendedName>
</protein>